<feature type="chain" id="PRO_5003321673" evidence="1">
    <location>
        <begin position="29"/>
        <end position="234"/>
    </location>
</feature>
<sequence length="234" mass="24631">MRINYSFIATSMALVFVLDPINTNSVSAASPAEVPRLFRTLRRRFVTTRSLNRRQDTSAAKPAGVPQLGLSADTMEIVSAGLVSTIAKFSADKETGSAFPNQEEMSKAVGQALDKSGSTDFTKVAQALKTNIDALADKKRAEGKVDKAAKPAPVASTPKTSEDKIAAALLETIQKFCDQKAAGGNLPTAAEVSKALTPALQKIDFHNVEEGGEAIKSGLDHMTPSQAQGAGQKA</sequence>
<dbReference type="AlphaFoldDB" id="F4RLT0"/>
<reference evidence="3" key="1">
    <citation type="journal article" date="2011" name="Proc. Natl. Acad. Sci. U.S.A.">
        <title>Obligate biotrophy features unraveled by the genomic analysis of rust fungi.</title>
        <authorList>
            <person name="Duplessis S."/>
            <person name="Cuomo C.A."/>
            <person name="Lin Y.-C."/>
            <person name="Aerts A."/>
            <person name="Tisserant E."/>
            <person name="Veneault-Fourrey C."/>
            <person name="Joly D.L."/>
            <person name="Hacquard S."/>
            <person name="Amselem J."/>
            <person name="Cantarel B.L."/>
            <person name="Chiu R."/>
            <person name="Coutinho P.M."/>
            <person name="Feau N."/>
            <person name="Field M."/>
            <person name="Frey P."/>
            <person name="Gelhaye E."/>
            <person name="Goldberg J."/>
            <person name="Grabherr M.G."/>
            <person name="Kodira C.D."/>
            <person name="Kohler A."/>
            <person name="Kuees U."/>
            <person name="Lindquist E.A."/>
            <person name="Lucas S.M."/>
            <person name="Mago R."/>
            <person name="Mauceli E."/>
            <person name="Morin E."/>
            <person name="Murat C."/>
            <person name="Pangilinan J.L."/>
            <person name="Park R."/>
            <person name="Pearson M."/>
            <person name="Quesneville H."/>
            <person name="Rouhier N."/>
            <person name="Sakthikumar S."/>
            <person name="Salamov A.A."/>
            <person name="Schmutz J."/>
            <person name="Selles B."/>
            <person name="Shapiro H."/>
            <person name="Tanguay P."/>
            <person name="Tuskan G.A."/>
            <person name="Henrissat B."/>
            <person name="Van de Peer Y."/>
            <person name="Rouze P."/>
            <person name="Ellis J.G."/>
            <person name="Dodds P.N."/>
            <person name="Schein J.E."/>
            <person name="Zhong S."/>
            <person name="Hamelin R.C."/>
            <person name="Grigoriev I.V."/>
            <person name="Szabo L.J."/>
            <person name="Martin F."/>
        </authorList>
    </citation>
    <scope>NUCLEOTIDE SEQUENCE [LARGE SCALE GENOMIC DNA]</scope>
    <source>
        <strain evidence="3">98AG31 / pathotype 3-4-7</strain>
    </source>
</reference>
<evidence type="ECO:0000313" key="2">
    <source>
        <dbReference type="EMBL" id="EGG06700.1"/>
    </source>
</evidence>
<organism evidence="3">
    <name type="scientific">Melampsora larici-populina (strain 98AG31 / pathotype 3-4-7)</name>
    <name type="common">Poplar leaf rust fungus</name>
    <dbReference type="NCBI Taxonomy" id="747676"/>
    <lineage>
        <taxon>Eukaryota</taxon>
        <taxon>Fungi</taxon>
        <taxon>Dikarya</taxon>
        <taxon>Basidiomycota</taxon>
        <taxon>Pucciniomycotina</taxon>
        <taxon>Pucciniomycetes</taxon>
        <taxon>Pucciniales</taxon>
        <taxon>Melampsoraceae</taxon>
        <taxon>Melampsora</taxon>
    </lineage>
</organism>
<dbReference type="HOGENOM" id="CLU_1185236_0_0_1"/>
<proteinExistence type="predicted"/>
<dbReference type="KEGG" id="mlr:MELLADRAFT_106527"/>
<gene>
    <name evidence="2" type="ORF">MELLADRAFT_106527</name>
</gene>
<accession>F4RLT0</accession>
<keyword evidence="3" id="KW-1185">Reference proteome</keyword>
<dbReference type="EMBL" id="GL883107">
    <property type="protein sequence ID" value="EGG06700.1"/>
    <property type="molecule type" value="Genomic_DNA"/>
</dbReference>
<dbReference type="RefSeq" id="XP_007410140.1">
    <property type="nucleotide sequence ID" value="XM_007410078.1"/>
</dbReference>
<dbReference type="VEuPathDB" id="FungiDB:MELLADRAFT_106527"/>
<dbReference type="GeneID" id="18922913"/>
<name>F4RLT0_MELLP</name>
<evidence type="ECO:0000256" key="1">
    <source>
        <dbReference type="SAM" id="SignalP"/>
    </source>
</evidence>
<dbReference type="InParanoid" id="F4RLT0"/>
<dbReference type="Proteomes" id="UP000001072">
    <property type="component" value="Unassembled WGS sequence"/>
</dbReference>
<evidence type="ECO:0000313" key="3">
    <source>
        <dbReference type="Proteomes" id="UP000001072"/>
    </source>
</evidence>
<keyword evidence="1" id="KW-0732">Signal</keyword>
<protein>
    <submittedName>
        <fullName evidence="2">Secreted protein</fullName>
    </submittedName>
</protein>
<feature type="signal peptide" evidence="1">
    <location>
        <begin position="1"/>
        <end position="28"/>
    </location>
</feature>